<organism evidence="7 8">
    <name type="scientific">Artemia franciscana</name>
    <name type="common">Brine shrimp</name>
    <name type="synonym">Artemia sanfranciscana</name>
    <dbReference type="NCBI Taxonomy" id="6661"/>
    <lineage>
        <taxon>Eukaryota</taxon>
        <taxon>Metazoa</taxon>
        <taxon>Ecdysozoa</taxon>
        <taxon>Arthropoda</taxon>
        <taxon>Crustacea</taxon>
        <taxon>Branchiopoda</taxon>
        <taxon>Anostraca</taxon>
        <taxon>Artemiidae</taxon>
        <taxon>Artemia</taxon>
    </lineage>
</organism>
<comment type="similarity">
    <text evidence="1">Belongs to the eukaryotic ribosomal protein eL28 family.</text>
</comment>
<dbReference type="EMBL" id="JAVRJZ010000008">
    <property type="protein sequence ID" value="KAK2719321.1"/>
    <property type="molecule type" value="Genomic_DNA"/>
</dbReference>
<dbReference type="PANTHER" id="PTHR10544">
    <property type="entry name" value="60S RIBOSOMAL PROTEIN L28"/>
    <property type="match status" value="1"/>
</dbReference>
<dbReference type="Pfam" id="PF01778">
    <property type="entry name" value="Ribosomal_L28e"/>
    <property type="match status" value="1"/>
</dbReference>
<dbReference type="InterPro" id="IPR029004">
    <property type="entry name" value="Ribosomal_eL28/Mak16"/>
</dbReference>
<proteinExistence type="inferred from homology"/>
<gene>
    <name evidence="7" type="ORF">QYM36_004965</name>
</gene>
<name>A0AA88L5J2_ARTSF</name>
<dbReference type="EMBL" id="JAVRJZ010000008">
    <property type="protein sequence ID" value="KAK2719322.1"/>
    <property type="molecule type" value="Genomic_DNA"/>
</dbReference>
<evidence type="ECO:0000313" key="7">
    <source>
        <dbReference type="EMBL" id="KAK2719323.1"/>
    </source>
</evidence>
<keyword evidence="8" id="KW-1185">Reference proteome</keyword>
<dbReference type="GO" id="GO:1990904">
    <property type="term" value="C:ribonucleoprotein complex"/>
    <property type="evidence" value="ECO:0007669"/>
    <property type="project" value="UniProtKB-KW"/>
</dbReference>
<dbReference type="GO" id="GO:0005840">
    <property type="term" value="C:ribosome"/>
    <property type="evidence" value="ECO:0007669"/>
    <property type="project" value="UniProtKB-KW"/>
</dbReference>
<dbReference type="AlphaFoldDB" id="A0AA88L5J2"/>
<evidence type="ECO:0000256" key="5">
    <source>
        <dbReference type="ARBA" id="ARBA00035330"/>
    </source>
</evidence>
<feature type="domain" description="Ribosomal eL28/Mak16" evidence="6">
    <location>
        <begin position="5"/>
        <end position="120"/>
    </location>
</feature>
<evidence type="ECO:0000313" key="8">
    <source>
        <dbReference type="Proteomes" id="UP001187531"/>
    </source>
</evidence>
<dbReference type="Gene3D" id="3.30.390.110">
    <property type="match status" value="1"/>
</dbReference>
<sequence>MSSSLVWEIIGKNSAFILKKRNLKHPFNTERNHITNTNTYRHSTLVHRRTVGIEEPKDKRGIVLVANTHAVRKPAKSIVKMPMKYGPRRANMKLRNFLVKGGYRKDLRAVALKRASKIMRTQRTPKVRKEKATKA</sequence>
<reference evidence="7" key="1">
    <citation type="submission" date="2023-07" db="EMBL/GenBank/DDBJ databases">
        <title>Chromosome-level genome assembly of Artemia franciscana.</title>
        <authorList>
            <person name="Jo E."/>
        </authorList>
    </citation>
    <scope>NUCLEOTIDE SEQUENCE</scope>
    <source>
        <tissue evidence="7">Whole body</tissue>
    </source>
</reference>
<dbReference type="Proteomes" id="UP001187531">
    <property type="component" value="Unassembled WGS sequence"/>
</dbReference>
<dbReference type="InterPro" id="IPR002672">
    <property type="entry name" value="Ribosomal_eL28"/>
</dbReference>
<comment type="caution">
    <text evidence="7">The sequence shown here is derived from an EMBL/GenBank/DDBJ whole genome shotgun (WGS) entry which is preliminary data.</text>
</comment>
<evidence type="ECO:0000256" key="2">
    <source>
        <dbReference type="ARBA" id="ARBA00022980"/>
    </source>
</evidence>
<protein>
    <recommendedName>
        <fullName evidence="4">Large ribosomal subunit protein eL28</fullName>
    </recommendedName>
    <alternativeName>
        <fullName evidence="5">60S ribosomal protein L28</fullName>
    </alternativeName>
</protein>
<evidence type="ECO:0000256" key="4">
    <source>
        <dbReference type="ARBA" id="ARBA00035223"/>
    </source>
</evidence>
<dbReference type="GO" id="GO:0006412">
    <property type="term" value="P:translation"/>
    <property type="evidence" value="ECO:0007669"/>
    <property type="project" value="InterPro"/>
</dbReference>
<evidence type="ECO:0000259" key="6">
    <source>
        <dbReference type="Pfam" id="PF01778"/>
    </source>
</evidence>
<evidence type="ECO:0000256" key="3">
    <source>
        <dbReference type="ARBA" id="ARBA00023274"/>
    </source>
</evidence>
<dbReference type="EMBL" id="JAVRJZ010000008">
    <property type="protein sequence ID" value="KAK2719323.1"/>
    <property type="molecule type" value="Genomic_DNA"/>
</dbReference>
<accession>A0AA88L5J2</accession>
<evidence type="ECO:0000256" key="1">
    <source>
        <dbReference type="ARBA" id="ARBA00007926"/>
    </source>
</evidence>
<keyword evidence="2" id="KW-0689">Ribosomal protein</keyword>
<keyword evidence="3" id="KW-0687">Ribonucleoprotein</keyword>
<dbReference type="GO" id="GO:0003735">
    <property type="term" value="F:structural constituent of ribosome"/>
    <property type="evidence" value="ECO:0007669"/>
    <property type="project" value="InterPro"/>
</dbReference>